<feature type="compositionally biased region" description="Polar residues" evidence="1">
    <location>
        <begin position="100"/>
        <end position="124"/>
    </location>
</feature>
<accession>A0A502G6I7</accession>
<reference evidence="2 3" key="1">
    <citation type="journal article" date="2019" name="Environ. Microbiol.">
        <title>Species interactions and distinct microbial communities in high Arctic permafrost affected cryosols are associated with the CH4 and CO2 gas fluxes.</title>
        <authorList>
            <person name="Altshuler I."/>
            <person name="Hamel J."/>
            <person name="Turney S."/>
            <person name="Magnuson E."/>
            <person name="Levesque R."/>
            <person name="Greer C."/>
            <person name="Whyte L.G."/>
        </authorList>
    </citation>
    <scope>NUCLEOTIDE SEQUENCE [LARGE SCALE GENOMIC DNA]</scope>
    <source>
        <strain evidence="2 3">E6.1</strain>
    </source>
</reference>
<keyword evidence="3" id="KW-1185">Reference proteome</keyword>
<organism evidence="2 3">
    <name type="scientific">Sphingomonas glacialis</name>
    <dbReference type="NCBI Taxonomy" id="658225"/>
    <lineage>
        <taxon>Bacteria</taxon>
        <taxon>Pseudomonadati</taxon>
        <taxon>Pseudomonadota</taxon>
        <taxon>Alphaproteobacteria</taxon>
        <taxon>Sphingomonadales</taxon>
        <taxon>Sphingomonadaceae</taxon>
        <taxon>Sphingomonas</taxon>
    </lineage>
</organism>
<evidence type="ECO:0000313" key="2">
    <source>
        <dbReference type="EMBL" id="TPG56483.1"/>
    </source>
</evidence>
<name>A0A502G6I7_9SPHN</name>
<gene>
    <name evidence="2" type="ORF">EAH76_02780</name>
</gene>
<proteinExistence type="predicted"/>
<evidence type="ECO:0000256" key="1">
    <source>
        <dbReference type="SAM" id="MobiDB-lite"/>
    </source>
</evidence>
<dbReference type="Proteomes" id="UP000319931">
    <property type="component" value="Unassembled WGS sequence"/>
</dbReference>
<evidence type="ECO:0000313" key="3">
    <source>
        <dbReference type="Proteomes" id="UP000319931"/>
    </source>
</evidence>
<comment type="caution">
    <text evidence="2">The sequence shown here is derived from an EMBL/GenBank/DDBJ whole genome shotgun (WGS) entry which is preliminary data.</text>
</comment>
<protein>
    <submittedName>
        <fullName evidence="2">Uncharacterized protein</fullName>
    </submittedName>
</protein>
<feature type="compositionally biased region" description="Low complexity" evidence="1">
    <location>
        <begin position="70"/>
        <end position="89"/>
    </location>
</feature>
<sequence>MRRAEEMTTMTYKFPLAFTALLLIAGLGACSQSSEAPSHGDNYFDTRTEPTDEVTPVAPETRAPDPEPTPTADTNTTAAVPEKAPAAAPDEQLMDDASATGMTARTTRGDQTNQAAPAEQTENN</sequence>
<feature type="region of interest" description="Disordered" evidence="1">
    <location>
        <begin position="31"/>
        <end position="124"/>
    </location>
</feature>
<dbReference type="PROSITE" id="PS51257">
    <property type="entry name" value="PROKAR_LIPOPROTEIN"/>
    <property type="match status" value="1"/>
</dbReference>
<dbReference type="AlphaFoldDB" id="A0A502G6I7"/>
<dbReference type="EMBL" id="RCZC01000001">
    <property type="protein sequence ID" value="TPG56483.1"/>
    <property type="molecule type" value="Genomic_DNA"/>
</dbReference>